<sequence length="67" mass="7822">MRNTCPNMKVNLWIGYTLPEGEKERVLVVHDECIFYSNDGKRGLWTKNDIGLLDVQYKSLDALEFDE</sequence>
<evidence type="ECO:0000313" key="1">
    <source>
        <dbReference type="EMBL" id="PKB98432.1"/>
    </source>
</evidence>
<dbReference type="EMBL" id="LLXJ01002634">
    <property type="protein sequence ID" value="PKB98432.1"/>
    <property type="molecule type" value="Genomic_DNA"/>
</dbReference>
<reference evidence="1 2" key="2">
    <citation type="submission" date="2017-09" db="EMBL/GenBank/DDBJ databases">
        <title>Extensive intraspecific genome diversity in a model arbuscular mycorrhizal fungus.</title>
        <authorList>
            <person name="Chen E.C."/>
            <person name="Morin E."/>
            <person name="Beaudet D."/>
            <person name="Noel J."/>
            <person name="Ndikumana S."/>
            <person name="Charron P."/>
            <person name="St-Onge C."/>
            <person name="Giorgi J."/>
            <person name="Grigoriev I.V."/>
            <person name="Roux C."/>
            <person name="Martin F.M."/>
            <person name="Corradi N."/>
        </authorList>
    </citation>
    <scope>NUCLEOTIDE SEQUENCE [LARGE SCALE GENOMIC DNA]</scope>
    <source>
        <strain evidence="1 2">A5</strain>
    </source>
</reference>
<name>A0A2N0NV31_9GLOM</name>
<dbReference type="Proteomes" id="UP000232722">
    <property type="component" value="Unassembled WGS sequence"/>
</dbReference>
<gene>
    <name evidence="1" type="ORF">RhiirA5_431387</name>
</gene>
<evidence type="ECO:0000313" key="2">
    <source>
        <dbReference type="Proteomes" id="UP000232722"/>
    </source>
</evidence>
<dbReference type="AlphaFoldDB" id="A0A2N0NV31"/>
<comment type="caution">
    <text evidence="1">The sequence shown here is derived from an EMBL/GenBank/DDBJ whole genome shotgun (WGS) entry which is preliminary data.</text>
</comment>
<accession>A0A2N0NV31</accession>
<reference evidence="1 2" key="1">
    <citation type="submission" date="2016-04" db="EMBL/GenBank/DDBJ databases">
        <title>Genome analyses suggest a sexual origin of heterokaryosis in a supposedly ancient asexual fungus.</title>
        <authorList>
            <person name="Ropars J."/>
            <person name="Sedzielewska K."/>
            <person name="Noel J."/>
            <person name="Charron P."/>
            <person name="Farinelli L."/>
            <person name="Marton T."/>
            <person name="Kruger M."/>
            <person name="Pelin A."/>
            <person name="Brachmann A."/>
            <person name="Corradi N."/>
        </authorList>
    </citation>
    <scope>NUCLEOTIDE SEQUENCE [LARGE SCALE GENOMIC DNA]</scope>
    <source>
        <strain evidence="1 2">A5</strain>
    </source>
</reference>
<protein>
    <submittedName>
        <fullName evidence="1">Uncharacterized protein</fullName>
    </submittedName>
</protein>
<proteinExistence type="predicted"/>
<organism evidence="1 2">
    <name type="scientific">Rhizophagus irregularis</name>
    <dbReference type="NCBI Taxonomy" id="588596"/>
    <lineage>
        <taxon>Eukaryota</taxon>
        <taxon>Fungi</taxon>
        <taxon>Fungi incertae sedis</taxon>
        <taxon>Mucoromycota</taxon>
        <taxon>Glomeromycotina</taxon>
        <taxon>Glomeromycetes</taxon>
        <taxon>Glomerales</taxon>
        <taxon>Glomeraceae</taxon>
        <taxon>Rhizophagus</taxon>
    </lineage>
</organism>